<evidence type="ECO:0000256" key="1">
    <source>
        <dbReference type="ARBA" id="ARBA00004448"/>
    </source>
</evidence>
<feature type="domain" description="ABC transmembrane type-1" evidence="18">
    <location>
        <begin position="98"/>
        <end position="393"/>
    </location>
</feature>
<feature type="transmembrane region" description="Helical" evidence="16">
    <location>
        <begin position="97"/>
        <end position="118"/>
    </location>
</feature>
<evidence type="ECO:0000256" key="7">
    <source>
        <dbReference type="ARBA" id="ARBA00022946"/>
    </source>
</evidence>
<keyword evidence="9" id="KW-0496">Mitochondrion</keyword>
<keyword evidence="10 16" id="KW-0472">Membrane</keyword>
<comment type="function">
    <text evidence="14">Performs an essential function in the generation of cytoplasmic iron-sulfur proteins by mediating the ATP-dependent export of Fe/S cluster precursors synthesized by NFS1 and other mitochondrial proteins. Hydrolyzes ATP. Binds glutathione and may function by transporting a glutathione-conjugated iron-sulfur compound.</text>
</comment>
<evidence type="ECO:0000259" key="18">
    <source>
        <dbReference type="PROSITE" id="PS50929"/>
    </source>
</evidence>
<feature type="transmembrane region" description="Helical" evidence="16">
    <location>
        <begin position="250"/>
        <end position="269"/>
    </location>
</feature>
<dbReference type="AlphaFoldDB" id="A0A7H9SN11"/>
<keyword evidence="7" id="KW-0809">Transit peptide</keyword>
<accession>A0A7H9SN11</accession>
<evidence type="ECO:0000256" key="8">
    <source>
        <dbReference type="ARBA" id="ARBA00022989"/>
    </source>
</evidence>
<keyword evidence="5" id="KW-0999">Mitochondrion inner membrane</keyword>
<dbReference type="InterPro" id="IPR036640">
    <property type="entry name" value="ABC1_TM_sf"/>
</dbReference>
<feature type="transmembrane region" description="Helical" evidence="16">
    <location>
        <begin position="138"/>
        <end position="156"/>
    </location>
</feature>
<dbReference type="PROSITE" id="PS50893">
    <property type="entry name" value="ABC_TRANSPORTER_2"/>
    <property type="match status" value="1"/>
</dbReference>
<evidence type="ECO:0000313" key="19">
    <source>
        <dbReference type="EMBL" id="QNH67935.1"/>
    </source>
</evidence>
<dbReference type="GO" id="GO:0005743">
    <property type="term" value="C:mitochondrial inner membrane"/>
    <property type="evidence" value="ECO:0007669"/>
    <property type="project" value="UniProtKB-SubCell"/>
</dbReference>
<dbReference type="SUPFAM" id="SSF90123">
    <property type="entry name" value="ABC transporter transmembrane region"/>
    <property type="match status" value="1"/>
</dbReference>
<dbReference type="GO" id="GO:0016887">
    <property type="term" value="F:ATP hydrolysis activity"/>
    <property type="evidence" value="ECO:0007669"/>
    <property type="project" value="InterPro"/>
</dbReference>
<dbReference type="InterPro" id="IPR003593">
    <property type="entry name" value="AAA+_ATPase"/>
</dbReference>
<dbReference type="GO" id="GO:0006879">
    <property type="term" value="P:intracellular iron ion homeostasis"/>
    <property type="evidence" value="ECO:0007669"/>
    <property type="project" value="TreeGrafter"/>
</dbReference>
<dbReference type="PANTHER" id="PTHR24221:SF402">
    <property type="entry name" value="IRON-SULFUR CLUSTERS TRANSPORTER ABCB7, MITOCHONDRIAL"/>
    <property type="match status" value="1"/>
</dbReference>
<evidence type="ECO:0000256" key="12">
    <source>
        <dbReference type="ARBA" id="ARBA00041016"/>
    </source>
</evidence>
<evidence type="ECO:0000259" key="17">
    <source>
        <dbReference type="PROSITE" id="PS50893"/>
    </source>
</evidence>
<keyword evidence="4" id="KW-0547">Nucleotide-binding</keyword>
<keyword evidence="8 16" id="KW-1133">Transmembrane helix</keyword>
<dbReference type="Pfam" id="PF00664">
    <property type="entry name" value="ABC_membrane"/>
    <property type="match status" value="1"/>
</dbReference>
<organism evidence="19">
    <name type="scientific">Brachionus plicatilis</name>
    <name type="common">Marine rotifer</name>
    <name type="synonym">Brachionus muelleri</name>
    <dbReference type="NCBI Taxonomy" id="10195"/>
    <lineage>
        <taxon>Eukaryota</taxon>
        <taxon>Metazoa</taxon>
        <taxon>Spiralia</taxon>
        <taxon>Gnathifera</taxon>
        <taxon>Rotifera</taxon>
        <taxon>Eurotatoria</taxon>
        <taxon>Monogononta</taxon>
        <taxon>Pseudotrocha</taxon>
        <taxon>Ploima</taxon>
        <taxon>Brachionidae</taxon>
        <taxon>Brachionus</taxon>
    </lineage>
</organism>
<keyword evidence="3 16" id="KW-0812">Transmembrane</keyword>
<dbReference type="InterPro" id="IPR011527">
    <property type="entry name" value="ABC1_TM_dom"/>
</dbReference>
<dbReference type="Gene3D" id="1.20.1560.10">
    <property type="entry name" value="ABC transporter type 1, transmembrane domain"/>
    <property type="match status" value="1"/>
</dbReference>
<dbReference type="PROSITE" id="PS00211">
    <property type="entry name" value="ABC_TRANSPORTER_1"/>
    <property type="match status" value="1"/>
</dbReference>
<evidence type="ECO:0000256" key="2">
    <source>
        <dbReference type="ARBA" id="ARBA00022448"/>
    </source>
</evidence>
<keyword evidence="2" id="KW-0813">Transport</keyword>
<feature type="transmembrane region" description="Helical" evidence="16">
    <location>
        <begin position="217"/>
        <end position="238"/>
    </location>
</feature>
<evidence type="ECO:0000256" key="5">
    <source>
        <dbReference type="ARBA" id="ARBA00022792"/>
    </source>
</evidence>
<dbReference type="Gene3D" id="3.40.50.300">
    <property type="entry name" value="P-loop containing nucleotide triphosphate hydrolases"/>
    <property type="match status" value="1"/>
</dbReference>
<comment type="catalytic activity">
    <reaction evidence="15">
        <text>(glutathione)4[2Fe(III)-2S] cluster(in) + ATP + H2O = (glutathione)4[2Fe(III)-2S] cluster(out) + ADP + phosphate + H(+)</text>
        <dbReference type="Rhea" id="RHEA:67028"/>
        <dbReference type="ChEBI" id="CHEBI:15377"/>
        <dbReference type="ChEBI" id="CHEBI:15378"/>
        <dbReference type="ChEBI" id="CHEBI:30616"/>
        <dbReference type="ChEBI" id="CHEBI:43474"/>
        <dbReference type="ChEBI" id="CHEBI:167627"/>
        <dbReference type="ChEBI" id="CHEBI:456216"/>
    </reaction>
    <physiologicalReaction direction="left-to-right" evidence="15">
        <dbReference type="Rhea" id="RHEA:67029"/>
    </physiologicalReaction>
</comment>
<dbReference type="GO" id="GO:0140359">
    <property type="term" value="F:ABC-type transporter activity"/>
    <property type="evidence" value="ECO:0007669"/>
    <property type="project" value="InterPro"/>
</dbReference>
<evidence type="ECO:0000256" key="10">
    <source>
        <dbReference type="ARBA" id="ARBA00023136"/>
    </source>
</evidence>
<feature type="domain" description="ABC transporter" evidence="17">
    <location>
        <begin position="429"/>
        <end position="663"/>
    </location>
</feature>
<proteinExistence type="evidence at transcript level"/>
<dbReference type="EMBL" id="MT524880">
    <property type="protein sequence ID" value="QNH67935.1"/>
    <property type="molecule type" value="mRNA"/>
</dbReference>
<dbReference type="InterPro" id="IPR027417">
    <property type="entry name" value="P-loop_NTPase"/>
</dbReference>
<evidence type="ECO:0000256" key="6">
    <source>
        <dbReference type="ARBA" id="ARBA00022840"/>
    </source>
</evidence>
<dbReference type="GO" id="GO:0005524">
    <property type="term" value="F:ATP binding"/>
    <property type="evidence" value="ECO:0007669"/>
    <property type="project" value="UniProtKB-KW"/>
</dbReference>
<comment type="subcellular location">
    <subcellularLocation>
        <location evidence="1">Mitochondrion inner membrane</location>
        <topology evidence="1">Multi-pass membrane protein</topology>
    </subcellularLocation>
</comment>
<evidence type="ECO:0000256" key="15">
    <source>
        <dbReference type="ARBA" id="ARBA00048046"/>
    </source>
</evidence>
<evidence type="ECO:0000256" key="9">
    <source>
        <dbReference type="ARBA" id="ARBA00023128"/>
    </source>
</evidence>
<reference evidence="19" key="2">
    <citation type="submission" date="2020-05" db="EMBL/GenBank/DDBJ databases">
        <authorList>
            <person name="Kang H.-M."/>
            <person name="Kim M.-S."/>
            <person name="Lee J.-S."/>
        </authorList>
    </citation>
    <scope>NUCLEOTIDE SEQUENCE</scope>
</reference>
<evidence type="ECO:0000256" key="14">
    <source>
        <dbReference type="ARBA" id="ARBA00045666"/>
    </source>
</evidence>
<evidence type="ECO:0000256" key="16">
    <source>
        <dbReference type="SAM" id="Phobius"/>
    </source>
</evidence>
<dbReference type="Pfam" id="PF00005">
    <property type="entry name" value="ABC_tran"/>
    <property type="match status" value="1"/>
</dbReference>
<dbReference type="InterPro" id="IPR003439">
    <property type="entry name" value="ABC_transporter-like_ATP-bd"/>
</dbReference>
<reference evidence="19" key="1">
    <citation type="journal article" date="2020" name="Comp. Biochem. Physiol. Part D Genomics Proteomics">
        <title>The genome of the marine monogonont rotifer Brachionus rotundiformis and insight into species-specific detoxification components in Brachionus spp.</title>
        <authorList>
            <person name="Kang H.M."/>
            <person name="Kim M.S."/>
            <person name="Choi B.S."/>
            <person name="Kim D.H."/>
            <person name="Kim H.J."/>
            <person name="Hwang U.K."/>
            <person name="Hagiwara A."/>
            <person name="Lee J.S."/>
        </authorList>
    </citation>
    <scope>NUCLEOTIDE SEQUENCE</scope>
</reference>
<evidence type="ECO:0000256" key="4">
    <source>
        <dbReference type="ARBA" id="ARBA00022741"/>
    </source>
</evidence>
<dbReference type="FunFam" id="3.40.50.300:FF:000287">
    <property type="entry name" value="Multidrug ABC transporter ATP-binding protein"/>
    <property type="match status" value="1"/>
</dbReference>
<evidence type="ECO:0000256" key="11">
    <source>
        <dbReference type="ARBA" id="ARBA00024363"/>
    </source>
</evidence>
<name>A0A7H9SN11_BRAPC</name>
<dbReference type="PROSITE" id="PS50929">
    <property type="entry name" value="ABC_TM1F"/>
    <property type="match status" value="1"/>
</dbReference>
<dbReference type="SUPFAM" id="SSF52540">
    <property type="entry name" value="P-loop containing nucleoside triphosphate hydrolases"/>
    <property type="match status" value="1"/>
</dbReference>
<dbReference type="InterPro" id="IPR017871">
    <property type="entry name" value="ABC_transporter-like_CS"/>
</dbReference>
<protein>
    <recommendedName>
        <fullName evidence="12">Iron-sulfur clusters transporter ABCB7, mitochondrial</fullName>
    </recommendedName>
    <alternativeName>
        <fullName evidence="13">ATP-binding cassette sub-family B member 7, mitochondrial</fullName>
    </alternativeName>
</protein>
<dbReference type="FunFam" id="1.20.1560.10:FF:000004">
    <property type="entry name" value="ATP-binding cassette sub-family B member 7"/>
    <property type="match status" value="1"/>
</dbReference>
<dbReference type="CDD" id="cd18582">
    <property type="entry name" value="ABC_6TM_ATM1_ABCB7"/>
    <property type="match status" value="1"/>
</dbReference>
<dbReference type="PANTHER" id="PTHR24221">
    <property type="entry name" value="ATP-BINDING CASSETTE SUB-FAMILY B"/>
    <property type="match status" value="1"/>
</dbReference>
<comment type="similarity">
    <text evidence="11">Belongs to the ABC transporter superfamily. ABCB family. Heavy Metal importer (TC 3.A.1.210) subfamily.</text>
</comment>
<sequence length="677" mass="75711">MWLLGIAGKRVLLAKSSLASLSKQSSYNRTLYNQVKSFKADQTRRLILSNRVNLSRVFIRWNGSANKPKSTMSPSQIVRKLAQFIWPKNKTHIKIRVIIAVGLLIGSKLLNLLVPFLFKDIVDFLSKNAKIQDFGESASDKAFITMIALIIGYGCARSGASLFSELRSAIFATVAQSSVTQLASQVFRHLHKLDLNFHLNRQTGALSKAIDRGTRGVSFVLSALLFNIAPTIVEVAMVSGILCAKFGPNYALVSIGCIGAYTMFTFLTIRWRTKFRVDMNKAENEAGNKAIDSLINYKTVKYFNNDDYEVKRYEQSLIKYQQSAIKTSTSLAVLNFGQNAIFSTGLTAIMLLAGYGAVCGQMTVGDLVMCNALWFQLSVPLNFLATVYREVRQSILDMQNMFDLTTIEAGVSEKPKAPNLIITASKSAIVFDKVRFKYQEGAELLSDLSFEVPSGKKVAFVGASGSGKSTIVRLLYRFYDPLEGRILINDQDIRNVSLDSLRQKIGIVPQDTVLFNETIFYNIHYGNMKTNLEDVYKVAEMCDLHNAIEKMPKKYQTMVGERGLKLSGGEKQRVAIARTMLKNPYIFVYDEATSNLNSTTEQIIMSSLKKLIHGRTSIFIAHKLMNVIDADEIFILEKGKVAERGSHKQLISNPSSLYYSLWKKQAEQSCITETSKF</sequence>
<dbReference type="InterPro" id="IPR039421">
    <property type="entry name" value="Type_1_exporter"/>
</dbReference>
<keyword evidence="6 19" id="KW-0067">ATP-binding</keyword>
<dbReference type="SMART" id="SM00382">
    <property type="entry name" value="AAA"/>
    <property type="match status" value="1"/>
</dbReference>
<evidence type="ECO:0000256" key="3">
    <source>
        <dbReference type="ARBA" id="ARBA00022692"/>
    </source>
</evidence>
<evidence type="ECO:0000256" key="13">
    <source>
        <dbReference type="ARBA" id="ARBA00042945"/>
    </source>
</evidence>